<dbReference type="PANTHER" id="PTHR33529:SF2">
    <property type="entry name" value="LIPOPOLYSACCHARIDE EXPORT SYSTEM PERMEASE PROTEIN LPTG"/>
    <property type="match status" value="1"/>
</dbReference>
<keyword evidence="4 6" id="KW-1133">Transmembrane helix</keyword>
<evidence type="ECO:0000256" key="4">
    <source>
        <dbReference type="ARBA" id="ARBA00022989"/>
    </source>
</evidence>
<sequence>MTLLGERPNDAADARVWKTVMTRIDRYLLATYLRTLLICFCSLAGIFVVFHAFNNMEEVAAYARAQGSFVDALSRYYGPYLLAIFDATNAILAVFALVFSVAVLKRNGEMTALLAAGLSHGRILRPMLFAALIVIILAVLNREFLMPNWKDQLGTKAQDLGGQVQRTLKPCYDRMTGIQFHGRGVIIIRKEIVAPALMIRSEMPGMGTQIVGESAVWMPASDEHPAGYLVSQVNQPAEIDTIPSAGFDGKQFVLTRSDHAWLEPGQCFVVSNIEFEHLVSGSQTDRLSSTLQLVRNIQNPSVYSGPDAEVLLHTRIVRPWLDISLVLLGLPLVVTRGDKNLFVVAGWGLGLIAMFFFVKTLFSGLGSSETLISPAMGAWGPIIVFAPMGYSRWKAAGRT</sequence>
<feature type="transmembrane region" description="Helical" evidence="6">
    <location>
        <begin position="123"/>
        <end position="140"/>
    </location>
</feature>
<reference evidence="7 8" key="1">
    <citation type="submission" date="2019-02" db="EMBL/GenBank/DDBJ databases">
        <title>Deep-cultivation of Planctomycetes and their phenomic and genomic characterization uncovers novel biology.</title>
        <authorList>
            <person name="Wiegand S."/>
            <person name="Jogler M."/>
            <person name="Boedeker C."/>
            <person name="Pinto D."/>
            <person name="Vollmers J."/>
            <person name="Rivas-Marin E."/>
            <person name="Kohn T."/>
            <person name="Peeters S.H."/>
            <person name="Heuer A."/>
            <person name="Rast P."/>
            <person name="Oberbeckmann S."/>
            <person name="Bunk B."/>
            <person name="Jeske O."/>
            <person name="Meyerdierks A."/>
            <person name="Storesund J.E."/>
            <person name="Kallscheuer N."/>
            <person name="Luecker S."/>
            <person name="Lage O.M."/>
            <person name="Pohl T."/>
            <person name="Merkel B.J."/>
            <person name="Hornburger P."/>
            <person name="Mueller R.-W."/>
            <person name="Bruemmer F."/>
            <person name="Labrenz M."/>
            <person name="Spormann A.M."/>
            <person name="Op den Camp H."/>
            <person name="Overmann J."/>
            <person name="Amann R."/>
            <person name="Jetten M.S.M."/>
            <person name="Mascher T."/>
            <person name="Medema M.H."/>
            <person name="Devos D.P."/>
            <person name="Kaster A.-K."/>
            <person name="Ovreas L."/>
            <person name="Rohde M."/>
            <person name="Galperin M.Y."/>
            <person name="Jogler C."/>
        </authorList>
    </citation>
    <scope>NUCLEOTIDE SEQUENCE [LARGE SCALE GENOMIC DNA]</scope>
    <source>
        <strain evidence="7 8">Mal33</strain>
    </source>
</reference>
<evidence type="ECO:0000256" key="6">
    <source>
        <dbReference type="SAM" id="Phobius"/>
    </source>
</evidence>
<feature type="transmembrane region" description="Helical" evidence="6">
    <location>
        <begin position="31"/>
        <end position="53"/>
    </location>
</feature>
<keyword evidence="3 6" id="KW-0812">Transmembrane</keyword>
<keyword evidence="8" id="KW-1185">Reference proteome</keyword>
<gene>
    <name evidence="7" type="ORF">Mal33_46570</name>
</gene>
<dbReference type="AlphaFoldDB" id="A0A518IZW1"/>
<dbReference type="InterPro" id="IPR005495">
    <property type="entry name" value="LptG/LptF_permease"/>
</dbReference>
<comment type="subcellular location">
    <subcellularLocation>
        <location evidence="1">Cell membrane</location>
        <topology evidence="1">Multi-pass membrane protein</topology>
    </subcellularLocation>
</comment>
<name>A0A518IZW1_9BACT</name>
<feature type="transmembrane region" description="Helical" evidence="6">
    <location>
        <begin position="371"/>
        <end position="390"/>
    </location>
</feature>
<dbReference type="Pfam" id="PF03739">
    <property type="entry name" value="LptF_LptG"/>
    <property type="match status" value="2"/>
</dbReference>
<dbReference type="Proteomes" id="UP000316770">
    <property type="component" value="Chromosome"/>
</dbReference>
<dbReference type="RefSeq" id="WP_145289185.1">
    <property type="nucleotide sequence ID" value="NZ_CP036318.1"/>
</dbReference>
<keyword evidence="5 6" id="KW-0472">Membrane</keyword>
<dbReference type="PANTHER" id="PTHR33529">
    <property type="entry name" value="SLR0882 PROTEIN-RELATED"/>
    <property type="match status" value="1"/>
</dbReference>
<keyword evidence="2" id="KW-1003">Cell membrane</keyword>
<proteinExistence type="predicted"/>
<evidence type="ECO:0000313" key="7">
    <source>
        <dbReference type="EMBL" id="QDV58633.1"/>
    </source>
</evidence>
<feature type="transmembrane region" description="Helical" evidence="6">
    <location>
        <begin position="80"/>
        <end position="103"/>
    </location>
</feature>
<dbReference type="GO" id="GO:0043190">
    <property type="term" value="C:ATP-binding cassette (ABC) transporter complex"/>
    <property type="evidence" value="ECO:0007669"/>
    <property type="project" value="TreeGrafter"/>
</dbReference>
<evidence type="ECO:0000256" key="2">
    <source>
        <dbReference type="ARBA" id="ARBA00022475"/>
    </source>
</evidence>
<evidence type="ECO:0000256" key="3">
    <source>
        <dbReference type="ARBA" id="ARBA00022692"/>
    </source>
</evidence>
<evidence type="ECO:0000256" key="5">
    <source>
        <dbReference type="ARBA" id="ARBA00023136"/>
    </source>
</evidence>
<dbReference type="EMBL" id="CP036318">
    <property type="protein sequence ID" value="QDV58633.1"/>
    <property type="molecule type" value="Genomic_DNA"/>
</dbReference>
<protein>
    <submittedName>
        <fullName evidence="7">Putative permease YjgP/YjgQ family protein</fullName>
    </submittedName>
</protein>
<accession>A0A518IZW1</accession>
<feature type="transmembrane region" description="Helical" evidence="6">
    <location>
        <begin position="341"/>
        <end position="365"/>
    </location>
</feature>
<organism evidence="7 8">
    <name type="scientific">Rosistilla oblonga</name>
    <dbReference type="NCBI Taxonomy" id="2527990"/>
    <lineage>
        <taxon>Bacteria</taxon>
        <taxon>Pseudomonadati</taxon>
        <taxon>Planctomycetota</taxon>
        <taxon>Planctomycetia</taxon>
        <taxon>Pirellulales</taxon>
        <taxon>Pirellulaceae</taxon>
        <taxon>Rosistilla</taxon>
    </lineage>
</organism>
<dbReference type="GO" id="GO:0015920">
    <property type="term" value="P:lipopolysaccharide transport"/>
    <property type="evidence" value="ECO:0007669"/>
    <property type="project" value="TreeGrafter"/>
</dbReference>
<evidence type="ECO:0000313" key="8">
    <source>
        <dbReference type="Proteomes" id="UP000316770"/>
    </source>
</evidence>
<evidence type="ECO:0000256" key="1">
    <source>
        <dbReference type="ARBA" id="ARBA00004651"/>
    </source>
</evidence>